<dbReference type="EMBL" id="SPKJ01000134">
    <property type="protein sequence ID" value="MYZ50195.1"/>
    <property type="molecule type" value="Genomic_DNA"/>
</dbReference>
<dbReference type="AlphaFoldDB" id="A0A964WVU6"/>
<gene>
    <name evidence="3" type="ORF">E4O86_21030</name>
</gene>
<dbReference type="Gene3D" id="1.10.238.10">
    <property type="entry name" value="EF-hand"/>
    <property type="match status" value="1"/>
</dbReference>
<accession>A0A964WVU6</accession>
<dbReference type="Proteomes" id="UP000773614">
    <property type="component" value="Unassembled WGS sequence"/>
</dbReference>
<evidence type="ECO:0000256" key="1">
    <source>
        <dbReference type="SAM" id="SignalP"/>
    </source>
</evidence>
<dbReference type="PROSITE" id="PS00018">
    <property type="entry name" value="EF_HAND_1"/>
    <property type="match status" value="1"/>
</dbReference>
<comment type="caution">
    <text evidence="3">The sequence shown here is derived from an EMBL/GenBank/DDBJ whole genome shotgun (WGS) entry which is preliminary data.</text>
</comment>
<dbReference type="InterPro" id="IPR018247">
    <property type="entry name" value="EF_Hand_1_Ca_BS"/>
</dbReference>
<evidence type="ECO:0000259" key="2">
    <source>
        <dbReference type="PROSITE" id="PS50222"/>
    </source>
</evidence>
<dbReference type="PROSITE" id="PS50222">
    <property type="entry name" value="EF_HAND_2"/>
    <property type="match status" value="1"/>
</dbReference>
<keyword evidence="1" id="KW-0732">Signal</keyword>
<dbReference type="InterPro" id="IPR011992">
    <property type="entry name" value="EF-hand-dom_pair"/>
</dbReference>
<dbReference type="CDD" id="cd00051">
    <property type="entry name" value="EFh"/>
    <property type="match status" value="1"/>
</dbReference>
<dbReference type="InterPro" id="IPR002048">
    <property type="entry name" value="EF_hand_dom"/>
</dbReference>
<evidence type="ECO:0000313" key="3">
    <source>
        <dbReference type="EMBL" id="MYZ50195.1"/>
    </source>
</evidence>
<dbReference type="GO" id="GO:0005509">
    <property type="term" value="F:calcium ion binding"/>
    <property type="evidence" value="ECO:0007669"/>
    <property type="project" value="InterPro"/>
</dbReference>
<protein>
    <submittedName>
        <fullName evidence="3">EF-hand domain-containing protein</fullName>
    </submittedName>
</protein>
<feature type="domain" description="EF-hand" evidence="2">
    <location>
        <begin position="80"/>
        <end position="115"/>
    </location>
</feature>
<feature type="signal peptide" evidence="1">
    <location>
        <begin position="1"/>
        <end position="22"/>
    </location>
</feature>
<keyword evidence="4" id="KW-1185">Reference proteome</keyword>
<reference evidence="3" key="1">
    <citation type="submission" date="2019-03" db="EMBL/GenBank/DDBJ databases">
        <title>Afifella sp. nov., isolated from activated sludge.</title>
        <authorList>
            <person name="Li Q."/>
            <person name="Liu Y."/>
        </authorList>
    </citation>
    <scope>NUCLEOTIDE SEQUENCE</scope>
    <source>
        <strain evidence="3">L72</strain>
    </source>
</reference>
<dbReference type="Pfam" id="PF13202">
    <property type="entry name" value="EF-hand_5"/>
    <property type="match status" value="2"/>
</dbReference>
<sequence length="115" mass="12536">MKTPTKTLIAVLLAASAGAAFAAPSFAQGGAPWPDAGHRFERHGAQHGHGREHGPAGRMMMRAAFERFDTNKDGKITQAEVDEVRGKRLAQFDKDGDGSLSLDEYQVLWLDAMRE</sequence>
<proteinExistence type="predicted"/>
<evidence type="ECO:0000313" key="4">
    <source>
        <dbReference type="Proteomes" id="UP000773614"/>
    </source>
</evidence>
<organism evidence="3 4">
    <name type="scientific">Propylenella binzhouense</name>
    <dbReference type="NCBI Taxonomy" id="2555902"/>
    <lineage>
        <taxon>Bacteria</taxon>
        <taxon>Pseudomonadati</taxon>
        <taxon>Pseudomonadota</taxon>
        <taxon>Alphaproteobacteria</taxon>
        <taxon>Hyphomicrobiales</taxon>
        <taxon>Propylenellaceae</taxon>
        <taxon>Propylenella</taxon>
    </lineage>
</organism>
<feature type="chain" id="PRO_5037937297" evidence="1">
    <location>
        <begin position="23"/>
        <end position="115"/>
    </location>
</feature>
<dbReference type="OrthoDB" id="5470953at2"/>
<name>A0A964WVU6_9HYPH</name>
<feature type="non-terminal residue" evidence="3">
    <location>
        <position position="115"/>
    </location>
</feature>
<dbReference type="SUPFAM" id="SSF47473">
    <property type="entry name" value="EF-hand"/>
    <property type="match status" value="1"/>
</dbReference>